<gene>
    <name evidence="2" type="ORF">H9652_00825</name>
</gene>
<sequence length="96" mass="9714">MNSMLRAALGALVHVLAPGAETSGDSAGSAASATGSAEPTATADRTFAEQQYLAPAWEHGHVPLSVDLFGALGRLLDARAPGDVRDAPETRGQDSG</sequence>
<dbReference type="EMBL" id="JACSQQ010000001">
    <property type="protein sequence ID" value="MBD7948949.1"/>
    <property type="molecule type" value="Genomic_DNA"/>
</dbReference>
<reference evidence="2 3" key="1">
    <citation type="submission" date="2020-08" db="EMBL/GenBank/DDBJ databases">
        <title>A Genomic Blueprint of the Chicken Gut Microbiome.</title>
        <authorList>
            <person name="Gilroy R."/>
            <person name="Ravi A."/>
            <person name="Getino M."/>
            <person name="Pursley I."/>
            <person name="Horton D.L."/>
            <person name="Alikhan N.-F."/>
            <person name="Baker D."/>
            <person name="Gharbi K."/>
            <person name="Hall N."/>
            <person name="Watson M."/>
            <person name="Adriaenssens E.M."/>
            <person name="Foster-Nyarko E."/>
            <person name="Jarju S."/>
            <person name="Secka A."/>
            <person name="Antonio M."/>
            <person name="Oren A."/>
            <person name="Chaudhuri R."/>
            <person name="La Ragione R.M."/>
            <person name="Hildebrand F."/>
            <person name="Pallen M.J."/>
        </authorList>
    </citation>
    <scope>NUCLEOTIDE SEQUENCE [LARGE SCALE GENOMIC DNA]</scope>
    <source>
        <strain evidence="2 3">Sa4CUA1</strain>
    </source>
</reference>
<dbReference type="RefSeq" id="WP_191794205.1">
    <property type="nucleotide sequence ID" value="NZ_JACSQQ010000001.1"/>
</dbReference>
<keyword evidence="3" id="KW-1185">Reference proteome</keyword>
<protein>
    <submittedName>
        <fullName evidence="2">Uncharacterized protein</fullName>
    </submittedName>
</protein>
<name>A0ABR8RMD5_9CELL</name>
<comment type="caution">
    <text evidence="2">The sequence shown here is derived from an EMBL/GenBank/DDBJ whole genome shotgun (WGS) entry which is preliminary data.</text>
</comment>
<evidence type="ECO:0000313" key="2">
    <source>
        <dbReference type="EMBL" id="MBD7948949.1"/>
    </source>
</evidence>
<evidence type="ECO:0000256" key="1">
    <source>
        <dbReference type="SAM" id="MobiDB-lite"/>
    </source>
</evidence>
<dbReference type="Proteomes" id="UP000641803">
    <property type="component" value="Unassembled WGS sequence"/>
</dbReference>
<evidence type="ECO:0000313" key="3">
    <source>
        <dbReference type="Proteomes" id="UP000641803"/>
    </source>
</evidence>
<accession>A0ABR8RMD5</accession>
<feature type="region of interest" description="Disordered" evidence="1">
    <location>
        <begin position="20"/>
        <end position="43"/>
    </location>
</feature>
<organism evidence="2 3">
    <name type="scientific">Oerskovia rustica</name>
    <dbReference type="NCBI Taxonomy" id="2762237"/>
    <lineage>
        <taxon>Bacteria</taxon>
        <taxon>Bacillati</taxon>
        <taxon>Actinomycetota</taxon>
        <taxon>Actinomycetes</taxon>
        <taxon>Micrococcales</taxon>
        <taxon>Cellulomonadaceae</taxon>
        <taxon>Oerskovia</taxon>
    </lineage>
</organism>
<proteinExistence type="predicted"/>